<accession>A0ACC3CFF5</accession>
<dbReference type="EMBL" id="CM020620">
    <property type="protein sequence ID" value="KAK1869014.1"/>
    <property type="molecule type" value="Genomic_DNA"/>
</dbReference>
<reference evidence="1" key="1">
    <citation type="submission" date="2019-11" db="EMBL/GenBank/DDBJ databases">
        <title>Nori genome reveals adaptations in red seaweeds to the harsh intertidal environment.</title>
        <authorList>
            <person name="Wang D."/>
            <person name="Mao Y."/>
        </authorList>
    </citation>
    <scope>NUCLEOTIDE SEQUENCE</scope>
    <source>
        <tissue evidence="1">Gametophyte</tissue>
    </source>
</reference>
<proteinExistence type="predicted"/>
<dbReference type="Proteomes" id="UP000798662">
    <property type="component" value="Chromosome 3"/>
</dbReference>
<organism evidence="1 2">
    <name type="scientific">Pyropia yezoensis</name>
    <name type="common">Susabi-nori</name>
    <name type="synonym">Porphyra yezoensis</name>
    <dbReference type="NCBI Taxonomy" id="2788"/>
    <lineage>
        <taxon>Eukaryota</taxon>
        <taxon>Rhodophyta</taxon>
        <taxon>Bangiophyceae</taxon>
        <taxon>Bangiales</taxon>
        <taxon>Bangiaceae</taxon>
        <taxon>Pyropia</taxon>
    </lineage>
</organism>
<sequence>MATAAPISLTGGPLSAVLFDMDGTLVDVDSFHYEAYADTLKAMEPGWNGGARITRDFYATRMSGRQNQVLLADILPHVSPERAAAIAAAKEAAYMNRTRRGVPPLAGVMPLLDACAAAGVAVGVVTNALRRAAAHTLTAAGFVGCFSVVVVADEVARPKPDPAPYVAGCRAVGVKAGEAIAFEDSPSGVKSAVAAGLLTIGVATGHAPATLTAAGAALVIADYTDAALGAAVRRWLAAAPART</sequence>
<gene>
    <name evidence="1" type="ORF">I4F81_011496</name>
</gene>
<protein>
    <submittedName>
        <fullName evidence="1">Uncharacterized protein</fullName>
    </submittedName>
</protein>
<comment type="caution">
    <text evidence="1">The sequence shown here is derived from an EMBL/GenBank/DDBJ whole genome shotgun (WGS) entry which is preliminary data.</text>
</comment>
<keyword evidence="2" id="KW-1185">Reference proteome</keyword>
<evidence type="ECO:0000313" key="1">
    <source>
        <dbReference type="EMBL" id="KAK1869014.1"/>
    </source>
</evidence>
<evidence type="ECO:0000313" key="2">
    <source>
        <dbReference type="Proteomes" id="UP000798662"/>
    </source>
</evidence>
<name>A0ACC3CFF5_PYRYE</name>